<dbReference type="EMBL" id="JBHSIU010000127">
    <property type="protein sequence ID" value="MFC5007505.1"/>
    <property type="molecule type" value="Genomic_DNA"/>
</dbReference>
<evidence type="ECO:0008006" key="4">
    <source>
        <dbReference type="Google" id="ProtNLM"/>
    </source>
</evidence>
<sequence length="224" mass="24741">MVEDPSELRNIIDETDWLALKGSSKSLFDLDTPDMLRGLVSSDVREVEMGLSHLVFGLGDGVNVMPATVPAVRYVLALLPRIPGETAMRPRVSGIRKPLRAHLLEWLGDTADAVSDDSERRFVDLAGFSPLKYPASPWHKVRQLRPQIFEVVSAFLEDQDPVTRREAIAAAVVLVRGTELAAHRDAVAVSTQAFLDASPDPAQRNWATSALEELRRPRPSEAEQ</sequence>
<evidence type="ECO:0000313" key="3">
    <source>
        <dbReference type="Proteomes" id="UP001595912"/>
    </source>
</evidence>
<dbReference type="RefSeq" id="WP_380128149.1">
    <property type="nucleotide sequence ID" value="NZ_JBHSIU010000127.1"/>
</dbReference>
<organism evidence="2 3">
    <name type="scientific">Dactylosporangium cerinum</name>
    <dbReference type="NCBI Taxonomy" id="1434730"/>
    <lineage>
        <taxon>Bacteria</taxon>
        <taxon>Bacillati</taxon>
        <taxon>Actinomycetota</taxon>
        <taxon>Actinomycetes</taxon>
        <taxon>Micromonosporales</taxon>
        <taxon>Micromonosporaceae</taxon>
        <taxon>Dactylosporangium</taxon>
    </lineage>
</organism>
<comment type="caution">
    <text evidence="2">The sequence shown here is derived from an EMBL/GenBank/DDBJ whole genome shotgun (WGS) entry which is preliminary data.</text>
</comment>
<evidence type="ECO:0000313" key="2">
    <source>
        <dbReference type="EMBL" id="MFC5007505.1"/>
    </source>
</evidence>
<keyword evidence="3" id="KW-1185">Reference proteome</keyword>
<feature type="region of interest" description="Disordered" evidence="1">
    <location>
        <begin position="198"/>
        <end position="224"/>
    </location>
</feature>
<accession>A0ABV9WHF7</accession>
<dbReference type="Proteomes" id="UP001595912">
    <property type="component" value="Unassembled WGS sequence"/>
</dbReference>
<feature type="compositionally biased region" description="Basic and acidic residues" evidence="1">
    <location>
        <begin position="212"/>
        <end position="224"/>
    </location>
</feature>
<reference evidence="3" key="1">
    <citation type="journal article" date="2019" name="Int. J. Syst. Evol. Microbiol.">
        <title>The Global Catalogue of Microorganisms (GCM) 10K type strain sequencing project: providing services to taxonomists for standard genome sequencing and annotation.</title>
        <authorList>
            <consortium name="The Broad Institute Genomics Platform"/>
            <consortium name="The Broad Institute Genome Sequencing Center for Infectious Disease"/>
            <person name="Wu L."/>
            <person name="Ma J."/>
        </authorList>
    </citation>
    <scope>NUCLEOTIDE SEQUENCE [LARGE SCALE GENOMIC DNA]</scope>
    <source>
        <strain evidence="3">CGMCC 4.7152</strain>
    </source>
</reference>
<protein>
    <recommendedName>
        <fullName evidence="4">HEAT repeat domain-containing protein</fullName>
    </recommendedName>
</protein>
<proteinExistence type="predicted"/>
<evidence type="ECO:0000256" key="1">
    <source>
        <dbReference type="SAM" id="MobiDB-lite"/>
    </source>
</evidence>
<gene>
    <name evidence="2" type="ORF">ACFPIJ_58070</name>
</gene>
<name>A0ABV9WHF7_9ACTN</name>